<evidence type="ECO:0000313" key="5">
    <source>
        <dbReference type="Proteomes" id="UP000595847"/>
    </source>
</evidence>
<dbReference type="SUPFAM" id="SSF51735">
    <property type="entry name" value="NAD(P)-binding Rossmann-fold domains"/>
    <property type="match status" value="1"/>
</dbReference>
<keyword evidence="2" id="KW-0560">Oxidoreductase</keyword>
<name>A0A7T5EP73_9BACL</name>
<proteinExistence type="inferred from homology"/>
<dbReference type="Gene3D" id="3.40.50.720">
    <property type="entry name" value="NAD(P)-binding Rossmann-like Domain"/>
    <property type="match status" value="1"/>
</dbReference>
<reference evidence="4" key="2">
    <citation type="submission" date="2021-04" db="EMBL/GenBank/DDBJ databases">
        <title>Brevibacillus composti FJAT-54423, complete genome.</title>
        <authorList>
            <person name="Tang R."/>
        </authorList>
    </citation>
    <scope>NUCLEOTIDE SEQUENCE</scope>
    <source>
        <strain evidence="4">FJAT-54424</strain>
    </source>
</reference>
<dbReference type="FunFam" id="3.40.50.720:FF:000173">
    <property type="entry name" value="3-oxoacyl-[acyl-carrier protein] reductase"/>
    <property type="match status" value="1"/>
</dbReference>
<dbReference type="KEGG" id="bcop:JD108_10255"/>
<dbReference type="PRINTS" id="PR00081">
    <property type="entry name" value="GDHRDH"/>
</dbReference>
<protein>
    <submittedName>
        <fullName evidence="3">SDR family oxidoreductase</fullName>
    </submittedName>
</protein>
<evidence type="ECO:0000256" key="1">
    <source>
        <dbReference type="ARBA" id="ARBA00006484"/>
    </source>
</evidence>
<gene>
    <name evidence="3" type="ORF">JD108_10255</name>
    <name evidence="4" type="ORF">KDJ56_09950</name>
</gene>
<dbReference type="InterPro" id="IPR036291">
    <property type="entry name" value="NAD(P)-bd_dom_sf"/>
</dbReference>
<dbReference type="InterPro" id="IPR002347">
    <property type="entry name" value="SDR_fam"/>
</dbReference>
<dbReference type="PANTHER" id="PTHR42879:SF2">
    <property type="entry name" value="3-OXOACYL-[ACYL-CARRIER-PROTEIN] REDUCTASE FABG"/>
    <property type="match status" value="1"/>
</dbReference>
<dbReference type="RefSeq" id="WP_198829712.1">
    <property type="nucleotide sequence ID" value="NZ_CP066308.1"/>
</dbReference>
<dbReference type="PANTHER" id="PTHR42879">
    <property type="entry name" value="3-OXOACYL-(ACYL-CARRIER-PROTEIN) REDUCTASE"/>
    <property type="match status" value="1"/>
</dbReference>
<dbReference type="AlphaFoldDB" id="A0A7T5EP73"/>
<dbReference type="PRINTS" id="PR00080">
    <property type="entry name" value="SDRFAMILY"/>
</dbReference>
<sequence length="245" mass="25994">MHSNLPPWALVTGASGEIGGAISLSLAEKGIPLYLHYHQSPHRIEPILQACRERGVPAYALQADLRDTEQIAAMFGAMLTPPLLVVNNASIDHVGLFADVSPGQFDELLAANVRSAFFVTQHALPAMLRERFGRIVNLSSLWGVTGASCEVLYSLSKGAINAFTKALAKELGPNGITVNAVAPGAVQGGMMNRFGPEEIAMLTSEIPAGRLGTPQEIAAVVRFLLSTEASYVTGQIISPNGGWYT</sequence>
<dbReference type="Pfam" id="PF13561">
    <property type="entry name" value="adh_short_C2"/>
    <property type="match status" value="1"/>
</dbReference>
<dbReference type="EMBL" id="CP066308">
    <property type="protein sequence ID" value="QQE76206.1"/>
    <property type="molecule type" value="Genomic_DNA"/>
</dbReference>
<dbReference type="Proteomes" id="UP000677234">
    <property type="component" value="Chromosome"/>
</dbReference>
<evidence type="ECO:0000256" key="2">
    <source>
        <dbReference type="ARBA" id="ARBA00023002"/>
    </source>
</evidence>
<keyword evidence="6" id="KW-1185">Reference proteome</keyword>
<organism evidence="3 5">
    <name type="scientific">Brevibacillus composti</name>
    <dbReference type="NCBI Taxonomy" id="2796470"/>
    <lineage>
        <taxon>Bacteria</taxon>
        <taxon>Bacillati</taxon>
        <taxon>Bacillota</taxon>
        <taxon>Bacilli</taxon>
        <taxon>Bacillales</taxon>
        <taxon>Paenibacillaceae</taxon>
        <taxon>Brevibacillus</taxon>
    </lineage>
</organism>
<dbReference type="EMBL" id="CP073708">
    <property type="protein sequence ID" value="QUO43235.1"/>
    <property type="molecule type" value="Genomic_DNA"/>
</dbReference>
<evidence type="ECO:0000313" key="4">
    <source>
        <dbReference type="EMBL" id="QUO43235.1"/>
    </source>
</evidence>
<dbReference type="NCBIfam" id="NF047420">
    <property type="entry name" value="EF_P_mod_YmfI"/>
    <property type="match status" value="1"/>
</dbReference>
<evidence type="ECO:0000313" key="6">
    <source>
        <dbReference type="Proteomes" id="UP000677234"/>
    </source>
</evidence>
<dbReference type="InterPro" id="IPR050259">
    <property type="entry name" value="SDR"/>
</dbReference>
<comment type="similarity">
    <text evidence="1">Belongs to the short-chain dehydrogenases/reductases (SDR) family.</text>
</comment>
<accession>A0A7T5EP73</accession>
<evidence type="ECO:0000313" key="3">
    <source>
        <dbReference type="EMBL" id="QQE76206.1"/>
    </source>
</evidence>
<dbReference type="GO" id="GO:0016491">
    <property type="term" value="F:oxidoreductase activity"/>
    <property type="evidence" value="ECO:0007669"/>
    <property type="project" value="UniProtKB-KW"/>
</dbReference>
<reference evidence="3 5" key="1">
    <citation type="submission" date="2020-12" db="EMBL/GenBank/DDBJ databases">
        <title>strain FJAT-54423T represents a novel species of the genus Brevibacillus.</title>
        <authorList>
            <person name="Tang R."/>
        </authorList>
    </citation>
    <scope>NUCLEOTIDE SEQUENCE [LARGE SCALE GENOMIC DNA]</scope>
    <source>
        <strain evidence="3 5">FJAT-54423</strain>
    </source>
</reference>
<dbReference type="Proteomes" id="UP000595847">
    <property type="component" value="Chromosome"/>
</dbReference>